<reference evidence="2" key="1">
    <citation type="submission" date="2022-11" db="UniProtKB">
        <authorList>
            <consortium name="WormBaseParasite"/>
        </authorList>
    </citation>
    <scope>IDENTIFICATION</scope>
</reference>
<evidence type="ECO:0000313" key="2">
    <source>
        <dbReference type="WBParaSite" id="nRc.2.0.1.t12429-RA"/>
    </source>
</evidence>
<organism evidence="1 2">
    <name type="scientific">Romanomermis culicivorax</name>
    <name type="common">Nematode worm</name>
    <dbReference type="NCBI Taxonomy" id="13658"/>
    <lineage>
        <taxon>Eukaryota</taxon>
        <taxon>Metazoa</taxon>
        <taxon>Ecdysozoa</taxon>
        <taxon>Nematoda</taxon>
        <taxon>Enoplea</taxon>
        <taxon>Dorylaimia</taxon>
        <taxon>Mermithida</taxon>
        <taxon>Mermithoidea</taxon>
        <taxon>Mermithidae</taxon>
        <taxon>Romanomermis</taxon>
    </lineage>
</organism>
<accession>A0A915IE08</accession>
<dbReference type="AlphaFoldDB" id="A0A915IE08"/>
<dbReference type="Proteomes" id="UP000887565">
    <property type="component" value="Unplaced"/>
</dbReference>
<evidence type="ECO:0000313" key="1">
    <source>
        <dbReference type="Proteomes" id="UP000887565"/>
    </source>
</evidence>
<proteinExistence type="predicted"/>
<protein>
    <submittedName>
        <fullName evidence="2">Uncharacterized protein</fullName>
    </submittedName>
</protein>
<name>A0A915IE08_ROMCU</name>
<sequence length="60" mass="6755">MTITYSMLYIDSTALAGVANCVFPDASQIKHLMNLSKKLQLNYQCLEMIYTKSPLIQILA</sequence>
<keyword evidence="1" id="KW-1185">Reference proteome</keyword>
<dbReference type="WBParaSite" id="nRc.2.0.1.t12429-RA">
    <property type="protein sequence ID" value="nRc.2.0.1.t12429-RA"/>
    <property type="gene ID" value="nRc.2.0.1.g12429"/>
</dbReference>